<dbReference type="InterPro" id="IPR050135">
    <property type="entry name" value="dGTPase-like"/>
</dbReference>
<dbReference type="CDD" id="cd00077">
    <property type="entry name" value="HDc"/>
    <property type="match status" value="1"/>
</dbReference>
<dbReference type="AlphaFoldDB" id="A0A0A2A706"/>
<dbReference type="InterPro" id="IPR006674">
    <property type="entry name" value="HD_domain"/>
</dbReference>
<dbReference type="STRING" id="74545.EU96_2033"/>
<evidence type="ECO:0000259" key="1">
    <source>
        <dbReference type="PROSITE" id="PS51831"/>
    </source>
</evidence>
<dbReference type="Pfam" id="PF19276">
    <property type="entry name" value="HD_assoc_2"/>
    <property type="match status" value="1"/>
</dbReference>
<organism evidence="2 3">
    <name type="scientific">Prochlorococcus marinus str. MIT 9302</name>
    <dbReference type="NCBI Taxonomy" id="74545"/>
    <lineage>
        <taxon>Bacteria</taxon>
        <taxon>Bacillati</taxon>
        <taxon>Cyanobacteriota</taxon>
        <taxon>Cyanophyceae</taxon>
        <taxon>Synechococcales</taxon>
        <taxon>Prochlorococcaceae</taxon>
        <taxon>Prochlorococcus</taxon>
    </lineage>
</organism>
<dbReference type="EMBL" id="JNAM01000014">
    <property type="protein sequence ID" value="KGF96289.1"/>
    <property type="molecule type" value="Genomic_DNA"/>
</dbReference>
<reference evidence="3" key="1">
    <citation type="journal article" date="2014" name="Sci. Data">
        <title>Genomes of diverse isolates of the marine cyanobacterium Prochlorococcus.</title>
        <authorList>
            <person name="Biller S."/>
            <person name="Berube P."/>
            <person name="Thompson J."/>
            <person name="Kelly L."/>
            <person name="Roggensack S."/>
            <person name="Awad L."/>
            <person name="Roache-Johnson K."/>
            <person name="Ding H."/>
            <person name="Giovannoni S.J."/>
            <person name="Moore L.R."/>
            <person name="Chisholm S.W."/>
        </authorList>
    </citation>
    <scope>NUCLEOTIDE SEQUENCE [LARGE SCALE GENOMIC DNA]</scope>
    <source>
        <strain evidence="3">MIT 9302</strain>
    </source>
</reference>
<dbReference type="eggNOG" id="COG1078">
    <property type="taxonomic scope" value="Bacteria"/>
</dbReference>
<dbReference type="PANTHER" id="PTHR11373">
    <property type="entry name" value="DEOXYNUCLEOSIDE TRIPHOSPHATE TRIPHOSPHOHYDROLASE"/>
    <property type="match status" value="1"/>
</dbReference>
<dbReference type="InterPro" id="IPR045509">
    <property type="entry name" value="HD_assoc_2"/>
</dbReference>
<dbReference type="PANTHER" id="PTHR11373:SF4">
    <property type="entry name" value="DEOXYNUCLEOSIDE TRIPHOSPHATE TRIPHOSPHOHYDROLASE SAMHD1"/>
    <property type="match status" value="1"/>
</dbReference>
<dbReference type="SUPFAM" id="SSF109604">
    <property type="entry name" value="HD-domain/PDEase-like"/>
    <property type="match status" value="1"/>
</dbReference>
<dbReference type="Gene3D" id="1.10.3210.10">
    <property type="entry name" value="Hypothetical protein af1432"/>
    <property type="match status" value="1"/>
</dbReference>
<gene>
    <name evidence="2" type="ORF">EU96_2033</name>
</gene>
<feature type="domain" description="HD" evidence="1">
    <location>
        <begin position="59"/>
        <end position="176"/>
    </location>
</feature>
<dbReference type="OrthoDB" id="9803619at2"/>
<dbReference type="RefSeq" id="WP_032527606.1">
    <property type="nucleotide sequence ID" value="NZ_CP138951.1"/>
</dbReference>
<evidence type="ECO:0000313" key="3">
    <source>
        <dbReference type="Proteomes" id="UP000030445"/>
    </source>
</evidence>
<dbReference type="GO" id="GO:0006203">
    <property type="term" value="P:dGTP catabolic process"/>
    <property type="evidence" value="ECO:0007669"/>
    <property type="project" value="TreeGrafter"/>
</dbReference>
<keyword evidence="2" id="KW-0378">Hydrolase</keyword>
<dbReference type="InterPro" id="IPR003607">
    <property type="entry name" value="HD/PDEase_dom"/>
</dbReference>
<name>A0A0A2A706_PROMR</name>
<proteinExistence type="predicted"/>
<protein>
    <submittedName>
        <fullName evidence="2">Putative dNTP triphosphohydrolase</fullName>
    </submittedName>
</protein>
<comment type="caution">
    <text evidence="2">The sequence shown here is derived from an EMBL/GenBank/DDBJ whole genome shotgun (WGS) entry which is preliminary data.</text>
</comment>
<dbReference type="Pfam" id="PF01966">
    <property type="entry name" value="HD"/>
    <property type="match status" value="1"/>
</dbReference>
<dbReference type="Proteomes" id="UP000030445">
    <property type="component" value="Unassembled WGS sequence"/>
</dbReference>
<accession>A0A0A2A706</accession>
<sequence length="418" mass="48621">MSLKRIFHDPIHKEIVFDSGKPEELMIMELIDTIAFQRLRRIKQLGAASLIFHGAESSRFTHSIGVFCIARKIYQRLIESKSSFCGNKFVLYGAALLHDLGHGPLSHSSEAIFDHNHEQWSQKLVKNYSPINSILKKYDNELPRAIADLFESNQLFSKPLKTLISSEIDCDRMDYLLRDSYNTGTKYGLVDLERIISGLTFSPDGNIAIKPKGVIAIEHFLVLRNLMYRTIYNHRINEISTWILEKIISTIKYNFNKKIWIDRSLYKWIFSPKNIDFDDFIKNDDITFYYHLIRWKDESFEPLSTLCKMFIDRDLLKASDISFLSKIDRLKILAFARKLCETNNYDSETFCGIKERSFKGFESNNALKIWDGTYQSSLENSSSLIKTLMKSNESSLIIYPNVIKNEIRNQILLIKNNS</sequence>
<evidence type="ECO:0000313" key="2">
    <source>
        <dbReference type="EMBL" id="KGF96289.1"/>
    </source>
</evidence>
<dbReference type="SMART" id="SM00471">
    <property type="entry name" value="HDc"/>
    <property type="match status" value="1"/>
</dbReference>
<dbReference type="GO" id="GO:0008832">
    <property type="term" value="F:dGTPase activity"/>
    <property type="evidence" value="ECO:0007669"/>
    <property type="project" value="TreeGrafter"/>
</dbReference>
<dbReference type="PROSITE" id="PS51831">
    <property type="entry name" value="HD"/>
    <property type="match status" value="1"/>
</dbReference>